<dbReference type="STRING" id="1802229.A2401_01205"/>
<protein>
    <recommendedName>
        <fullName evidence="3">Nucleoside 2-deoxyribosyltransferase</fullName>
    </recommendedName>
</protein>
<accession>A0A1G2JEF5</accession>
<gene>
    <name evidence="1" type="ORF">A2401_01205</name>
</gene>
<evidence type="ECO:0000313" key="2">
    <source>
        <dbReference type="Proteomes" id="UP000177751"/>
    </source>
</evidence>
<proteinExistence type="predicted"/>
<dbReference type="Proteomes" id="UP000177751">
    <property type="component" value="Unassembled WGS sequence"/>
</dbReference>
<sequence length="146" mass="17037">MQTIKMKIAIVGSSHFCTEMVEYRDKLKALGHECELHEHYVARASGQMRELWERMQKEHAKVKIEHDYIRYHYNEILNSDAVLVLNFDKNGIKNYIGGNTLIEMGQAYVNNKKIFLLNPIPDMQYKEEIEALQPVVISSNLDLIKI</sequence>
<evidence type="ECO:0000313" key="1">
    <source>
        <dbReference type="EMBL" id="OGZ84648.1"/>
    </source>
</evidence>
<name>A0A1G2JEF5_9BACT</name>
<evidence type="ECO:0008006" key="3">
    <source>
        <dbReference type="Google" id="ProtNLM"/>
    </source>
</evidence>
<dbReference type="AlphaFoldDB" id="A0A1G2JEF5"/>
<dbReference type="EMBL" id="MHPP01000014">
    <property type="protein sequence ID" value="OGZ84648.1"/>
    <property type="molecule type" value="Genomic_DNA"/>
</dbReference>
<organism evidence="1 2">
    <name type="scientific">Candidatus Staskawiczbacteria bacterium RIFOXYC1_FULL_38_18</name>
    <dbReference type="NCBI Taxonomy" id="1802229"/>
    <lineage>
        <taxon>Bacteria</taxon>
        <taxon>Candidatus Staskawicziibacteriota</taxon>
    </lineage>
</organism>
<comment type="caution">
    <text evidence="1">The sequence shown here is derived from an EMBL/GenBank/DDBJ whole genome shotgun (WGS) entry which is preliminary data.</text>
</comment>
<reference evidence="1 2" key="1">
    <citation type="journal article" date="2016" name="Nat. Commun.">
        <title>Thousands of microbial genomes shed light on interconnected biogeochemical processes in an aquifer system.</title>
        <authorList>
            <person name="Anantharaman K."/>
            <person name="Brown C.T."/>
            <person name="Hug L.A."/>
            <person name="Sharon I."/>
            <person name="Castelle C.J."/>
            <person name="Probst A.J."/>
            <person name="Thomas B.C."/>
            <person name="Singh A."/>
            <person name="Wilkins M.J."/>
            <person name="Karaoz U."/>
            <person name="Brodie E.L."/>
            <person name="Williams K.H."/>
            <person name="Hubbard S.S."/>
            <person name="Banfield J.F."/>
        </authorList>
    </citation>
    <scope>NUCLEOTIDE SEQUENCE [LARGE SCALE GENOMIC DNA]</scope>
</reference>